<feature type="transmembrane region" description="Helical" evidence="2">
    <location>
        <begin position="113"/>
        <end position="139"/>
    </location>
</feature>
<organism evidence="3 4">
    <name type="scientific">Thermophilibacter gallinarum</name>
    <dbReference type="NCBI Taxonomy" id="2779357"/>
    <lineage>
        <taxon>Bacteria</taxon>
        <taxon>Bacillati</taxon>
        <taxon>Actinomycetota</taxon>
        <taxon>Coriobacteriia</taxon>
        <taxon>Coriobacteriales</taxon>
        <taxon>Atopobiaceae</taxon>
        <taxon>Thermophilibacter</taxon>
    </lineage>
</organism>
<keyword evidence="2" id="KW-0472">Membrane</keyword>
<keyword evidence="4" id="KW-1185">Reference proteome</keyword>
<reference evidence="3 4" key="1">
    <citation type="submission" date="2020-10" db="EMBL/GenBank/DDBJ databases">
        <title>ChiBAC.</title>
        <authorList>
            <person name="Zenner C."/>
            <person name="Hitch T.C.A."/>
            <person name="Clavel T."/>
        </authorList>
    </citation>
    <scope>NUCLEOTIDE SEQUENCE [LARGE SCALE GENOMIC DNA]</scope>
    <source>
        <strain evidence="3 4">DSM 107455</strain>
    </source>
</reference>
<keyword evidence="2" id="KW-0812">Transmembrane</keyword>
<evidence type="ECO:0000256" key="2">
    <source>
        <dbReference type="SAM" id="Phobius"/>
    </source>
</evidence>
<feature type="compositionally biased region" description="Basic and acidic residues" evidence="1">
    <location>
        <begin position="76"/>
        <end position="99"/>
    </location>
</feature>
<sequence>MAARDEKNVRPAHHASHAAPAGRGSHAAAGGSAHASHARTGARRAARQGSQGLASDSSEISTIGAGQGARVTTRKNAAEAADRARQNAERRYAKRHPEARAPQGGPERSVRNIVLLVIAGILVVAVVFAVGSLINALLFPPATEEATKQEQTLRPSDDELAAQEEQAEHDAGHEQAGVDGTVSYAGETYSLHQGDDGAWSLVNSAGEALVALEGTPVALVRTGDTLLAPENRDGGWDVPCYVVGGHTQGITYVVGSDGNPVQGSGDIASVELDGTTLRVTGADGSTTDVALA</sequence>
<evidence type="ECO:0000313" key="3">
    <source>
        <dbReference type="EMBL" id="MBE5023363.1"/>
    </source>
</evidence>
<feature type="region of interest" description="Disordered" evidence="1">
    <location>
        <begin position="1"/>
        <end position="106"/>
    </location>
</feature>
<protein>
    <submittedName>
        <fullName evidence="3">Uncharacterized protein</fullName>
    </submittedName>
</protein>
<feature type="compositionally biased region" description="Low complexity" evidence="1">
    <location>
        <begin position="17"/>
        <end position="35"/>
    </location>
</feature>
<keyword evidence="2" id="KW-1133">Transmembrane helix</keyword>
<name>A0ABR9QQL4_9ACTN</name>
<evidence type="ECO:0000256" key="1">
    <source>
        <dbReference type="SAM" id="MobiDB-lite"/>
    </source>
</evidence>
<feature type="compositionally biased region" description="Basic residues" evidence="1">
    <location>
        <begin position="36"/>
        <end position="46"/>
    </location>
</feature>
<proteinExistence type="predicted"/>
<dbReference type="EMBL" id="JADCJZ010000001">
    <property type="protein sequence ID" value="MBE5023363.1"/>
    <property type="molecule type" value="Genomic_DNA"/>
</dbReference>
<evidence type="ECO:0000313" key="4">
    <source>
        <dbReference type="Proteomes" id="UP001194273"/>
    </source>
</evidence>
<accession>A0ABR9QQL4</accession>
<dbReference type="RefSeq" id="WP_193528821.1">
    <property type="nucleotide sequence ID" value="NZ_JADCJZ010000001.1"/>
</dbReference>
<gene>
    <name evidence="3" type="ORF">INF26_00610</name>
</gene>
<feature type="region of interest" description="Disordered" evidence="1">
    <location>
        <begin position="147"/>
        <end position="177"/>
    </location>
</feature>
<dbReference type="Proteomes" id="UP001194273">
    <property type="component" value="Unassembled WGS sequence"/>
</dbReference>
<comment type="caution">
    <text evidence="3">The sequence shown here is derived from an EMBL/GenBank/DDBJ whole genome shotgun (WGS) entry which is preliminary data.</text>
</comment>